<keyword evidence="7" id="KW-1185">Reference proteome</keyword>
<gene>
    <name evidence="6" type="ORF">K505DRAFT_382270</name>
</gene>
<keyword evidence="4 5" id="KW-0472">Membrane</keyword>
<feature type="transmembrane region" description="Helical" evidence="5">
    <location>
        <begin position="22"/>
        <end position="39"/>
    </location>
</feature>
<dbReference type="GO" id="GO:0016020">
    <property type="term" value="C:membrane"/>
    <property type="evidence" value="ECO:0007669"/>
    <property type="project" value="UniProtKB-SubCell"/>
</dbReference>
<keyword evidence="3 5" id="KW-1133">Transmembrane helix</keyword>
<dbReference type="Proteomes" id="UP000799757">
    <property type="component" value="Unassembled WGS sequence"/>
</dbReference>
<proteinExistence type="predicted"/>
<dbReference type="PANTHER" id="PTHR31465">
    <property type="entry name" value="PROTEIN RTA1-RELATED"/>
    <property type="match status" value="1"/>
</dbReference>
<feature type="transmembrane region" description="Helical" evidence="5">
    <location>
        <begin position="194"/>
        <end position="212"/>
    </location>
</feature>
<dbReference type="PANTHER" id="PTHR31465:SF15">
    <property type="entry name" value="LIPID TRANSPORTER ATNI-RELATED"/>
    <property type="match status" value="1"/>
</dbReference>
<evidence type="ECO:0000256" key="4">
    <source>
        <dbReference type="ARBA" id="ARBA00023136"/>
    </source>
</evidence>
<organism evidence="6 7">
    <name type="scientific">Melanomma pulvis-pyrius CBS 109.77</name>
    <dbReference type="NCBI Taxonomy" id="1314802"/>
    <lineage>
        <taxon>Eukaryota</taxon>
        <taxon>Fungi</taxon>
        <taxon>Dikarya</taxon>
        <taxon>Ascomycota</taxon>
        <taxon>Pezizomycotina</taxon>
        <taxon>Dothideomycetes</taxon>
        <taxon>Pleosporomycetidae</taxon>
        <taxon>Pleosporales</taxon>
        <taxon>Melanommataceae</taxon>
        <taxon>Melanomma</taxon>
    </lineage>
</organism>
<evidence type="ECO:0000313" key="6">
    <source>
        <dbReference type="EMBL" id="KAF2800333.1"/>
    </source>
</evidence>
<evidence type="ECO:0000256" key="2">
    <source>
        <dbReference type="ARBA" id="ARBA00022692"/>
    </source>
</evidence>
<dbReference type="OrthoDB" id="5384040at2759"/>
<accession>A0A6A6XVQ2</accession>
<feature type="transmembrane region" description="Helical" evidence="5">
    <location>
        <begin position="114"/>
        <end position="134"/>
    </location>
</feature>
<comment type="subcellular location">
    <subcellularLocation>
        <location evidence="1">Membrane</location>
        <topology evidence="1">Multi-pass membrane protein</topology>
    </subcellularLocation>
</comment>
<evidence type="ECO:0000256" key="3">
    <source>
        <dbReference type="ARBA" id="ARBA00022989"/>
    </source>
</evidence>
<feature type="transmembrane region" description="Helical" evidence="5">
    <location>
        <begin position="51"/>
        <end position="67"/>
    </location>
</feature>
<dbReference type="InterPro" id="IPR007568">
    <property type="entry name" value="RTA1"/>
</dbReference>
<reference evidence="6" key="1">
    <citation type="journal article" date="2020" name="Stud. Mycol.">
        <title>101 Dothideomycetes genomes: a test case for predicting lifestyles and emergence of pathogens.</title>
        <authorList>
            <person name="Haridas S."/>
            <person name="Albert R."/>
            <person name="Binder M."/>
            <person name="Bloem J."/>
            <person name="Labutti K."/>
            <person name="Salamov A."/>
            <person name="Andreopoulos B."/>
            <person name="Baker S."/>
            <person name="Barry K."/>
            <person name="Bills G."/>
            <person name="Bluhm B."/>
            <person name="Cannon C."/>
            <person name="Castanera R."/>
            <person name="Culley D."/>
            <person name="Daum C."/>
            <person name="Ezra D."/>
            <person name="Gonzalez J."/>
            <person name="Henrissat B."/>
            <person name="Kuo A."/>
            <person name="Liang C."/>
            <person name="Lipzen A."/>
            <person name="Lutzoni F."/>
            <person name="Magnuson J."/>
            <person name="Mondo S."/>
            <person name="Nolan M."/>
            <person name="Ohm R."/>
            <person name="Pangilinan J."/>
            <person name="Park H.-J."/>
            <person name="Ramirez L."/>
            <person name="Alfaro M."/>
            <person name="Sun H."/>
            <person name="Tritt A."/>
            <person name="Yoshinaga Y."/>
            <person name="Zwiers L.-H."/>
            <person name="Turgeon B."/>
            <person name="Goodwin S."/>
            <person name="Spatafora J."/>
            <person name="Crous P."/>
            <person name="Grigoriev I."/>
        </authorList>
    </citation>
    <scope>NUCLEOTIDE SEQUENCE</scope>
    <source>
        <strain evidence="6">CBS 109.77</strain>
    </source>
</reference>
<keyword evidence="2 5" id="KW-0812">Transmembrane</keyword>
<dbReference type="AlphaFoldDB" id="A0A6A6XVQ2"/>
<evidence type="ECO:0008006" key="8">
    <source>
        <dbReference type="Google" id="ProtNLM"/>
    </source>
</evidence>
<evidence type="ECO:0000313" key="7">
    <source>
        <dbReference type="Proteomes" id="UP000799757"/>
    </source>
</evidence>
<dbReference type="EMBL" id="MU001749">
    <property type="protein sequence ID" value="KAF2800333.1"/>
    <property type="molecule type" value="Genomic_DNA"/>
</dbReference>
<sequence length="248" mass="28225">MAPAQCAAIGPSKTHWSFCPNVFANYLFAALFGCIMLIRTVQAVHHKRPDCWVIIVSASCQIGAYVIRGLSIQLPINQWVFIAWNVLLMVFTICFGLITMALRINAKINLLSNWHISTCFILLDIRAFAIQASGSVITTQPHASIQTALQGIRVYMAGIGIQQCFIPLFSFILYKLYQAPKNRDGKGVTQHRIWLLYVVLALISIRIVFRIIEYSRGVDSDISRQEFYMYSLEKKKRPRWVQPLHSIC</sequence>
<feature type="transmembrane region" description="Helical" evidence="5">
    <location>
        <begin position="79"/>
        <end position="102"/>
    </location>
</feature>
<feature type="transmembrane region" description="Helical" evidence="5">
    <location>
        <begin position="154"/>
        <end position="174"/>
    </location>
</feature>
<dbReference type="Pfam" id="PF04479">
    <property type="entry name" value="RTA1"/>
    <property type="match status" value="1"/>
</dbReference>
<name>A0A6A6XVQ2_9PLEO</name>
<protein>
    <recommendedName>
        <fullName evidence="8">RTA1 like protein</fullName>
    </recommendedName>
</protein>
<evidence type="ECO:0000256" key="5">
    <source>
        <dbReference type="SAM" id="Phobius"/>
    </source>
</evidence>
<evidence type="ECO:0000256" key="1">
    <source>
        <dbReference type="ARBA" id="ARBA00004141"/>
    </source>
</evidence>